<comment type="similarity">
    <text evidence="1 12">Belongs to the thymidylate kinase family.</text>
</comment>
<dbReference type="PANTHER" id="PTHR10344">
    <property type="entry name" value="THYMIDYLATE KINASE"/>
    <property type="match status" value="1"/>
</dbReference>
<feature type="domain" description="Thymidylate kinase-like" evidence="13">
    <location>
        <begin position="8"/>
        <end position="193"/>
    </location>
</feature>
<dbReference type="GO" id="GO:0005524">
    <property type="term" value="F:ATP binding"/>
    <property type="evidence" value="ECO:0007669"/>
    <property type="project" value="UniProtKB-UniRule"/>
</dbReference>
<reference evidence="14 15" key="1">
    <citation type="journal article" date="2007" name="Int. J. Syst. Evol. Microbiol.">
        <title>Description of Pelomonas aquatica sp. nov. and Pelomonas puraquae sp. nov., isolated from industrial and haemodialysis water.</title>
        <authorList>
            <person name="Gomila M."/>
            <person name="Bowien B."/>
            <person name="Falsen E."/>
            <person name="Moore E.R."/>
            <person name="Lalucat J."/>
        </authorList>
    </citation>
    <scope>NUCLEOTIDE SEQUENCE [LARGE SCALE GENOMIC DNA]</scope>
    <source>
        <strain evidence="14 15">CCUG 52769</strain>
    </source>
</reference>
<dbReference type="Proteomes" id="UP000197446">
    <property type="component" value="Unassembled WGS sequence"/>
</dbReference>
<evidence type="ECO:0000256" key="1">
    <source>
        <dbReference type="ARBA" id="ARBA00009776"/>
    </source>
</evidence>
<dbReference type="EMBL" id="NISI01000009">
    <property type="protein sequence ID" value="OWR02383.1"/>
    <property type="molecule type" value="Genomic_DNA"/>
</dbReference>
<dbReference type="GO" id="GO:0004798">
    <property type="term" value="F:dTMP kinase activity"/>
    <property type="evidence" value="ECO:0007669"/>
    <property type="project" value="UniProtKB-UniRule"/>
</dbReference>
<comment type="caution">
    <text evidence="14">The sequence shown here is derived from an EMBL/GenBank/DDBJ whole genome shotgun (WGS) entry which is preliminary data.</text>
</comment>
<dbReference type="HAMAP" id="MF_00165">
    <property type="entry name" value="Thymidylate_kinase"/>
    <property type="match status" value="1"/>
</dbReference>
<evidence type="ECO:0000256" key="11">
    <source>
        <dbReference type="ARBA" id="ARBA00057735"/>
    </source>
</evidence>
<gene>
    <name evidence="12" type="primary">tmk</name>
    <name evidence="14" type="ORF">CDO81_19515</name>
</gene>
<dbReference type="OrthoDB" id="9774907at2"/>
<organism evidence="14 15">
    <name type="scientific">Roseateles puraquae</name>
    <dbReference type="NCBI Taxonomy" id="431059"/>
    <lineage>
        <taxon>Bacteria</taxon>
        <taxon>Pseudomonadati</taxon>
        <taxon>Pseudomonadota</taxon>
        <taxon>Betaproteobacteria</taxon>
        <taxon>Burkholderiales</taxon>
        <taxon>Sphaerotilaceae</taxon>
        <taxon>Roseateles</taxon>
    </lineage>
</organism>
<comment type="function">
    <text evidence="11 12">Phosphorylation of dTMP to form dTDP in both de novo and salvage pathways of dTTP synthesis.</text>
</comment>
<comment type="catalytic activity">
    <reaction evidence="10 12">
        <text>dTMP + ATP = dTDP + ADP</text>
        <dbReference type="Rhea" id="RHEA:13517"/>
        <dbReference type="ChEBI" id="CHEBI:30616"/>
        <dbReference type="ChEBI" id="CHEBI:58369"/>
        <dbReference type="ChEBI" id="CHEBI:63528"/>
        <dbReference type="ChEBI" id="CHEBI:456216"/>
        <dbReference type="EC" id="2.7.4.9"/>
    </reaction>
</comment>
<evidence type="ECO:0000256" key="9">
    <source>
        <dbReference type="ARBA" id="ARBA00029962"/>
    </source>
</evidence>
<dbReference type="Gene3D" id="3.40.50.300">
    <property type="entry name" value="P-loop containing nucleotide triphosphate hydrolases"/>
    <property type="match status" value="1"/>
</dbReference>
<evidence type="ECO:0000256" key="7">
    <source>
        <dbReference type="ARBA" id="ARBA00022777"/>
    </source>
</evidence>
<evidence type="ECO:0000313" key="14">
    <source>
        <dbReference type="EMBL" id="OWR02383.1"/>
    </source>
</evidence>
<keyword evidence="6 12" id="KW-0547">Nucleotide-binding</keyword>
<keyword evidence="8 12" id="KW-0067">ATP-binding</keyword>
<keyword evidence="15" id="KW-1185">Reference proteome</keyword>
<protein>
    <recommendedName>
        <fullName evidence="3 12">Thymidylate kinase</fullName>
        <ecNumber evidence="2 12">2.7.4.9</ecNumber>
    </recommendedName>
    <alternativeName>
        <fullName evidence="9 12">dTMP kinase</fullName>
    </alternativeName>
</protein>
<evidence type="ECO:0000256" key="6">
    <source>
        <dbReference type="ARBA" id="ARBA00022741"/>
    </source>
</evidence>
<dbReference type="NCBIfam" id="TIGR00041">
    <property type="entry name" value="DTMP_kinase"/>
    <property type="match status" value="1"/>
</dbReference>
<dbReference type="InterPro" id="IPR018094">
    <property type="entry name" value="Thymidylate_kinase"/>
</dbReference>
<dbReference type="Pfam" id="PF02223">
    <property type="entry name" value="Thymidylate_kin"/>
    <property type="match status" value="1"/>
</dbReference>
<sequence length="205" mass="22100">MTGRFISFEGIDGAGKSTHIQAVADWFRARGADVQLSREPGGTPLAETLRDLVLSRPMGPMTEVLMIFAGRCDHVETVVKPALAAGKTLLCDRFTDASFAYQGGGRGLPLSVLEPLADWVQQGTEPELTLWFDLPSEQAAARRAGAREADRIEQQDLDFFERVRAAYAARAAKAPGRIVRIDASGTVEAVGAQVLAVLAQRYPAC</sequence>
<dbReference type="GO" id="GO:0006233">
    <property type="term" value="P:dTDP biosynthetic process"/>
    <property type="evidence" value="ECO:0007669"/>
    <property type="project" value="InterPro"/>
</dbReference>
<dbReference type="GO" id="GO:0006235">
    <property type="term" value="P:dTTP biosynthetic process"/>
    <property type="evidence" value="ECO:0007669"/>
    <property type="project" value="UniProtKB-UniRule"/>
</dbReference>
<dbReference type="InterPro" id="IPR039430">
    <property type="entry name" value="Thymidylate_kin-like_dom"/>
</dbReference>
<evidence type="ECO:0000313" key="15">
    <source>
        <dbReference type="Proteomes" id="UP000197446"/>
    </source>
</evidence>
<evidence type="ECO:0000256" key="12">
    <source>
        <dbReference type="HAMAP-Rule" id="MF_00165"/>
    </source>
</evidence>
<evidence type="ECO:0000256" key="3">
    <source>
        <dbReference type="ARBA" id="ARBA00017144"/>
    </source>
</evidence>
<dbReference type="CDD" id="cd01672">
    <property type="entry name" value="TMPK"/>
    <property type="match status" value="1"/>
</dbReference>
<keyword evidence="4 12" id="KW-0808">Transferase</keyword>
<feature type="binding site" evidence="12">
    <location>
        <begin position="10"/>
        <end position="17"/>
    </location>
    <ligand>
        <name>ATP</name>
        <dbReference type="ChEBI" id="CHEBI:30616"/>
    </ligand>
</feature>
<dbReference type="EC" id="2.7.4.9" evidence="2 12"/>
<keyword evidence="7 12" id="KW-0418">Kinase</keyword>
<dbReference type="RefSeq" id="WP_088484904.1">
    <property type="nucleotide sequence ID" value="NZ_JBCNLH010000011.1"/>
</dbReference>
<evidence type="ECO:0000256" key="5">
    <source>
        <dbReference type="ARBA" id="ARBA00022727"/>
    </source>
</evidence>
<name>A0A254NB51_9BURK</name>
<evidence type="ECO:0000256" key="10">
    <source>
        <dbReference type="ARBA" id="ARBA00048743"/>
    </source>
</evidence>
<dbReference type="FunFam" id="3.40.50.300:FF:000225">
    <property type="entry name" value="Thymidylate kinase"/>
    <property type="match status" value="1"/>
</dbReference>
<dbReference type="AlphaFoldDB" id="A0A254NB51"/>
<dbReference type="GO" id="GO:0005829">
    <property type="term" value="C:cytosol"/>
    <property type="evidence" value="ECO:0007669"/>
    <property type="project" value="TreeGrafter"/>
</dbReference>
<evidence type="ECO:0000256" key="2">
    <source>
        <dbReference type="ARBA" id="ARBA00012980"/>
    </source>
</evidence>
<proteinExistence type="inferred from homology"/>
<dbReference type="InterPro" id="IPR027417">
    <property type="entry name" value="P-loop_NTPase"/>
</dbReference>
<keyword evidence="5 12" id="KW-0545">Nucleotide biosynthesis</keyword>
<accession>A0A254NB51</accession>
<evidence type="ECO:0000259" key="13">
    <source>
        <dbReference type="Pfam" id="PF02223"/>
    </source>
</evidence>
<dbReference type="PANTHER" id="PTHR10344:SF4">
    <property type="entry name" value="UMP-CMP KINASE 2, MITOCHONDRIAL"/>
    <property type="match status" value="1"/>
</dbReference>
<dbReference type="SUPFAM" id="SSF52540">
    <property type="entry name" value="P-loop containing nucleoside triphosphate hydrolases"/>
    <property type="match status" value="1"/>
</dbReference>
<evidence type="ECO:0000256" key="4">
    <source>
        <dbReference type="ARBA" id="ARBA00022679"/>
    </source>
</evidence>
<evidence type="ECO:0000256" key="8">
    <source>
        <dbReference type="ARBA" id="ARBA00022840"/>
    </source>
</evidence>
<dbReference type="GO" id="GO:0006227">
    <property type="term" value="P:dUDP biosynthetic process"/>
    <property type="evidence" value="ECO:0007669"/>
    <property type="project" value="TreeGrafter"/>
</dbReference>